<dbReference type="Gene3D" id="3.30.60.30">
    <property type="match status" value="1"/>
</dbReference>
<evidence type="ECO:0000256" key="5">
    <source>
        <dbReference type="ARBA" id="ARBA00022989"/>
    </source>
</evidence>
<proteinExistence type="inferred from homology"/>
<feature type="transmembrane region" description="Helical" evidence="8">
    <location>
        <begin position="412"/>
        <end position="435"/>
    </location>
</feature>
<dbReference type="GO" id="GO:0006811">
    <property type="term" value="P:monoatomic ion transport"/>
    <property type="evidence" value="ECO:0007669"/>
    <property type="project" value="UniProtKB-KW"/>
</dbReference>
<dbReference type="PANTHER" id="PTHR11388">
    <property type="entry name" value="ORGANIC ANION TRANSPORTER"/>
    <property type="match status" value="1"/>
</dbReference>
<comment type="caution">
    <text evidence="11">The sequence shown here is derived from an EMBL/GenBank/DDBJ whole genome shotgun (WGS) entry which is preliminary data.</text>
</comment>
<evidence type="ECO:0000313" key="11">
    <source>
        <dbReference type="EMBL" id="KAG9469376.1"/>
    </source>
</evidence>
<evidence type="ECO:0000256" key="6">
    <source>
        <dbReference type="ARBA" id="ARBA00023136"/>
    </source>
</evidence>
<feature type="transmembrane region" description="Helical" evidence="8">
    <location>
        <begin position="217"/>
        <end position="237"/>
    </location>
</feature>
<reference evidence="11" key="1">
    <citation type="thesis" date="2020" institute="ProQuest LLC" country="789 East Eisenhower Parkway, Ann Arbor, MI, USA">
        <title>Comparative Genomics and Chromosome Evolution.</title>
        <authorList>
            <person name="Mudd A.B."/>
        </authorList>
    </citation>
    <scope>NUCLEOTIDE SEQUENCE</scope>
    <source>
        <strain evidence="11">HN-11 Male</strain>
        <tissue evidence="11">Kidney and liver</tissue>
    </source>
</reference>
<keyword evidence="12" id="KW-1185">Reference proteome</keyword>
<feature type="transmembrane region" description="Helical" evidence="8">
    <location>
        <begin position="249"/>
        <end position="269"/>
    </location>
</feature>
<evidence type="ECO:0000259" key="9">
    <source>
        <dbReference type="PROSITE" id="PS50850"/>
    </source>
</evidence>
<keyword evidence="3" id="KW-1003">Cell membrane</keyword>
<evidence type="ECO:0000256" key="8">
    <source>
        <dbReference type="RuleBase" id="RU362056"/>
    </source>
</evidence>
<name>A0A8J6EI24_ELECQ</name>
<dbReference type="SUPFAM" id="SSF100895">
    <property type="entry name" value="Kazal-type serine protease inhibitors"/>
    <property type="match status" value="1"/>
</dbReference>
<keyword evidence="6 8" id="KW-0472">Membrane</keyword>
<evidence type="ECO:0000256" key="7">
    <source>
        <dbReference type="ARBA" id="ARBA00023157"/>
    </source>
</evidence>
<feature type="transmembrane region" description="Helical" evidence="8">
    <location>
        <begin position="56"/>
        <end position="76"/>
    </location>
</feature>
<evidence type="ECO:0000313" key="12">
    <source>
        <dbReference type="Proteomes" id="UP000770717"/>
    </source>
</evidence>
<keyword evidence="5 8" id="KW-1133">Transmembrane helix</keyword>
<dbReference type="SUPFAM" id="SSF103473">
    <property type="entry name" value="MFS general substrate transporter"/>
    <property type="match status" value="2"/>
</dbReference>
<comment type="subcellular location">
    <subcellularLocation>
        <location evidence="1 8">Cell membrane</location>
        <topology evidence="1 8">Multi-pass membrane protein</topology>
    </subcellularLocation>
</comment>
<accession>A0A8J6EI24</accession>
<evidence type="ECO:0000256" key="1">
    <source>
        <dbReference type="ARBA" id="ARBA00004651"/>
    </source>
</evidence>
<dbReference type="Gene3D" id="1.20.1250.20">
    <property type="entry name" value="MFS general substrate transporter like domains"/>
    <property type="match status" value="1"/>
</dbReference>
<evidence type="ECO:0000256" key="2">
    <source>
        <dbReference type="ARBA" id="ARBA00009657"/>
    </source>
</evidence>
<dbReference type="PROSITE" id="PS50850">
    <property type="entry name" value="MFS"/>
    <property type="match status" value="1"/>
</dbReference>
<feature type="non-terminal residue" evidence="11">
    <location>
        <position position="527"/>
    </location>
</feature>
<dbReference type="AlphaFoldDB" id="A0A8J6EI24"/>
<dbReference type="InterPro" id="IPR002350">
    <property type="entry name" value="Kazal_dom"/>
</dbReference>
<comment type="caution">
    <text evidence="8">Lacks conserved residue(s) required for the propagation of feature annotation.</text>
</comment>
<evidence type="ECO:0000256" key="4">
    <source>
        <dbReference type="ARBA" id="ARBA00022692"/>
    </source>
</evidence>
<dbReference type="EMBL" id="WNTK01000544">
    <property type="protein sequence ID" value="KAG9469376.1"/>
    <property type="molecule type" value="Genomic_DNA"/>
</dbReference>
<dbReference type="InterPro" id="IPR036058">
    <property type="entry name" value="Kazal_dom_sf"/>
</dbReference>
<dbReference type="OrthoDB" id="5062115at2759"/>
<dbReference type="Proteomes" id="UP000770717">
    <property type="component" value="Unassembled WGS sequence"/>
</dbReference>
<feature type="transmembrane region" description="Helical" evidence="8">
    <location>
        <begin position="96"/>
        <end position="120"/>
    </location>
</feature>
<dbReference type="PANTHER" id="PTHR11388:SF99">
    <property type="entry name" value="SOLUTE CARRIER ORGANIC ANION TRANSPORTER FAMILY MEMBER 1C1"/>
    <property type="match status" value="1"/>
</dbReference>
<dbReference type="InterPro" id="IPR004156">
    <property type="entry name" value="OATP"/>
</dbReference>
<feature type="transmembrane region" description="Helical" evidence="8">
    <location>
        <begin position="373"/>
        <end position="400"/>
    </location>
</feature>
<dbReference type="PROSITE" id="PS51465">
    <property type="entry name" value="KAZAL_2"/>
    <property type="match status" value="1"/>
</dbReference>
<feature type="domain" description="Major facilitator superfamily (MFS) profile" evidence="9">
    <location>
        <begin position="1"/>
        <end position="485"/>
    </location>
</feature>
<dbReference type="NCBIfam" id="TIGR00805">
    <property type="entry name" value="oat"/>
    <property type="match status" value="1"/>
</dbReference>
<keyword evidence="8" id="KW-0813">Transport</keyword>
<keyword evidence="4 8" id="KW-0812">Transmembrane</keyword>
<organism evidence="11 12">
    <name type="scientific">Eleutherodactylus coqui</name>
    <name type="common">Puerto Rican coqui</name>
    <dbReference type="NCBI Taxonomy" id="57060"/>
    <lineage>
        <taxon>Eukaryota</taxon>
        <taxon>Metazoa</taxon>
        <taxon>Chordata</taxon>
        <taxon>Craniata</taxon>
        <taxon>Vertebrata</taxon>
        <taxon>Euteleostomi</taxon>
        <taxon>Amphibia</taxon>
        <taxon>Batrachia</taxon>
        <taxon>Anura</taxon>
        <taxon>Neobatrachia</taxon>
        <taxon>Hyloidea</taxon>
        <taxon>Eleutherodactylidae</taxon>
        <taxon>Eleutherodactylinae</taxon>
        <taxon>Eleutherodactylus</taxon>
        <taxon>Eleutherodactylus</taxon>
    </lineage>
</organism>
<keyword evidence="8" id="KW-0406">Ion transport</keyword>
<dbReference type="Pfam" id="PF03137">
    <property type="entry name" value="OATP"/>
    <property type="match status" value="1"/>
</dbReference>
<keyword evidence="7" id="KW-1015">Disulfide bond</keyword>
<dbReference type="GO" id="GO:0015347">
    <property type="term" value="F:sodium-independent organic anion transmembrane transporter activity"/>
    <property type="evidence" value="ECO:0007669"/>
    <property type="project" value="TreeGrafter"/>
</dbReference>
<gene>
    <name evidence="11" type="ORF">GDO78_020672</name>
</gene>
<evidence type="ECO:0000259" key="10">
    <source>
        <dbReference type="PROSITE" id="PS51465"/>
    </source>
</evidence>
<dbReference type="Pfam" id="PF07648">
    <property type="entry name" value="Kazal_2"/>
    <property type="match status" value="1"/>
</dbReference>
<dbReference type="InterPro" id="IPR036259">
    <property type="entry name" value="MFS_trans_sf"/>
</dbReference>
<sequence length="527" mass="57759">SGCQRDVERYLWIYILLGNLLRGVGEAPIQPLGISYIDDYAVEENAAFYIGCVQTAAVIGPIFGFLLGSLCASLFVDFGAVDLERVTITPKDVRWVGAWWLGYLVAGVISVLATIPFWFLPKEQPRSEIRKNSSTPSEQSKFILEELRDQKGPQDQGRFLTMARDFLPSVKSLLGTPVFFLYVCGSVFQYNSLVGMVTYKPKYIEQQYGQTSVRTNFIIGLINVPAVALGIFTGGIIMKKFRINMVGAAKLLLSSSVIGYIMLMSLFGLGCERSSVAGLTVSYVGYKHISQEDGALADCNMRCLCPQNQWDPVCGENGVTYYSACFAGCRLSNGTGKTAVYYNCSCVTWLPLLSGGNSAVAGPCPSGKTCTRMFLYFVVISVITSFTLSFGGTPGYILLLRCIKPELKSLALGIYTMAIRVLAGVPAPIYFGALIDSVCLKWGQLPCSGRGSCRLYNSDALRYIYLGMTLALGAVFLCLCAAVLYLLKKRCLTRESNVSKSSTLPSNLVSNVHLLQSRYWPQKETRL</sequence>
<dbReference type="InterPro" id="IPR020846">
    <property type="entry name" value="MFS_dom"/>
</dbReference>
<dbReference type="GO" id="GO:0043252">
    <property type="term" value="P:sodium-independent organic anion transport"/>
    <property type="evidence" value="ECO:0007669"/>
    <property type="project" value="TreeGrafter"/>
</dbReference>
<feature type="transmembrane region" description="Helical" evidence="8">
    <location>
        <begin position="172"/>
        <end position="197"/>
    </location>
</feature>
<dbReference type="GO" id="GO:0016323">
    <property type="term" value="C:basolateral plasma membrane"/>
    <property type="evidence" value="ECO:0007669"/>
    <property type="project" value="TreeGrafter"/>
</dbReference>
<feature type="transmembrane region" description="Helical" evidence="8">
    <location>
        <begin position="464"/>
        <end position="487"/>
    </location>
</feature>
<protein>
    <recommendedName>
        <fullName evidence="8">Solute carrier organic anion transporter family member</fullName>
    </recommendedName>
</protein>
<feature type="domain" description="Kazal-like" evidence="10">
    <location>
        <begin position="293"/>
        <end position="348"/>
    </location>
</feature>
<dbReference type="GO" id="GO:0015125">
    <property type="term" value="F:bile acid transmembrane transporter activity"/>
    <property type="evidence" value="ECO:0007669"/>
    <property type="project" value="TreeGrafter"/>
</dbReference>
<comment type="similarity">
    <text evidence="2 8">Belongs to the organo anion transporter (TC 2.A.60) family.</text>
</comment>
<evidence type="ECO:0000256" key="3">
    <source>
        <dbReference type="ARBA" id="ARBA00022475"/>
    </source>
</evidence>